<evidence type="ECO:0000313" key="1">
    <source>
        <dbReference type="EMBL" id="SEA09937.1"/>
    </source>
</evidence>
<protein>
    <recommendedName>
        <fullName evidence="3">SEC-C motif-containing protein</fullName>
    </recommendedName>
</protein>
<evidence type="ECO:0000313" key="2">
    <source>
        <dbReference type="Proteomes" id="UP000199409"/>
    </source>
</evidence>
<dbReference type="EMBL" id="FNQN01000003">
    <property type="protein sequence ID" value="SEA09937.1"/>
    <property type="molecule type" value="Genomic_DNA"/>
</dbReference>
<keyword evidence="2" id="KW-1185">Reference proteome</keyword>
<dbReference type="RefSeq" id="WP_092345744.1">
    <property type="nucleotide sequence ID" value="NZ_FNQN01000003.1"/>
</dbReference>
<dbReference type="Proteomes" id="UP000199409">
    <property type="component" value="Unassembled WGS sequence"/>
</dbReference>
<organism evidence="1 2">
    <name type="scientific">Desulfuromusa kysingii</name>
    <dbReference type="NCBI Taxonomy" id="37625"/>
    <lineage>
        <taxon>Bacteria</taxon>
        <taxon>Pseudomonadati</taxon>
        <taxon>Thermodesulfobacteriota</taxon>
        <taxon>Desulfuromonadia</taxon>
        <taxon>Desulfuromonadales</taxon>
        <taxon>Geopsychrobacteraceae</taxon>
        <taxon>Desulfuromusa</taxon>
    </lineage>
</organism>
<accession>A0A1H3YEH3</accession>
<proteinExistence type="predicted"/>
<evidence type="ECO:0008006" key="3">
    <source>
        <dbReference type="Google" id="ProtNLM"/>
    </source>
</evidence>
<dbReference type="STRING" id="37625.SAMN05660420_01205"/>
<dbReference type="AlphaFoldDB" id="A0A1H3YEH3"/>
<sequence length="134" mass="15598">MPLEFLDKRFSALIAGDYGVVYDSYHDNAPLMQQFKDRKTYIEFAQQQLAAIVVRDWRCLRQRTPEDRQLEVLLVMDLAVGGDSQSFYELALLVETESGWRYHSAQKLGPEDYSGPSDQIEFRHFDTATPKIRF</sequence>
<reference evidence="1 2" key="1">
    <citation type="submission" date="2016-10" db="EMBL/GenBank/DDBJ databases">
        <authorList>
            <person name="de Groot N.N."/>
        </authorList>
    </citation>
    <scope>NUCLEOTIDE SEQUENCE [LARGE SCALE GENOMIC DNA]</scope>
    <source>
        <strain evidence="1 2">DSM 7343</strain>
    </source>
</reference>
<dbReference type="OrthoDB" id="5401996at2"/>
<name>A0A1H3YEH3_9BACT</name>
<gene>
    <name evidence="1" type="ORF">SAMN05660420_01205</name>
</gene>